<evidence type="ECO:0000256" key="3">
    <source>
        <dbReference type="ARBA" id="ARBA00022679"/>
    </source>
</evidence>
<evidence type="ECO:0000313" key="14">
    <source>
        <dbReference type="Proteomes" id="UP000291101"/>
    </source>
</evidence>
<keyword evidence="4 11" id="KW-0812">Transmembrane</keyword>
<keyword evidence="2" id="KW-0597">Phosphoprotein</keyword>
<dbReference type="GO" id="GO:0000160">
    <property type="term" value="P:phosphorelay signal transduction system"/>
    <property type="evidence" value="ECO:0007669"/>
    <property type="project" value="UniProtKB-KW"/>
</dbReference>
<dbReference type="GO" id="GO:0016020">
    <property type="term" value="C:membrane"/>
    <property type="evidence" value="ECO:0007669"/>
    <property type="project" value="UniProtKB-SubCell"/>
</dbReference>
<accession>A0A4Q2SG38</accession>
<sequence>MDPSAAPWWQTPTTARIAALAAPFVLCALLYGLRGWVTAASAVLVLVLAIVAVAATGDRVAGVLAAASSGLWFDVFLTEPYLRLVIEDRDDIQATVLLVLIGLSVTEIALWGRRQQAQAARRAGYLDGALSAAASVSGGAAGPDEVVDVVARHIADVLGADSCRWVAGPVRDRRVALLDHDGVLTQNGHHRDVERTGLPVDELVAVEVRRATRVVGHFEVTAATRVVRPSREQCRVAVLLADQVAPLVDA</sequence>
<feature type="transmembrane region" description="Helical" evidence="11">
    <location>
        <begin position="45"/>
        <end position="72"/>
    </location>
</feature>
<evidence type="ECO:0000259" key="12">
    <source>
        <dbReference type="Pfam" id="PF13493"/>
    </source>
</evidence>
<keyword evidence="6" id="KW-0418">Kinase</keyword>
<evidence type="ECO:0000256" key="11">
    <source>
        <dbReference type="SAM" id="Phobius"/>
    </source>
</evidence>
<keyword evidence="10 11" id="KW-0472">Membrane</keyword>
<dbReference type="Gene3D" id="1.20.120.620">
    <property type="entry name" value="Backbone structure of the membrane domain of e. Coli histidine kinase receptor kdpd"/>
    <property type="match status" value="1"/>
</dbReference>
<dbReference type="AlphaFoldDB" id="A0A4Q2SG38"/>
<dbReference type="Pfam" id="PF13493">
    <property type="entry name" value="DUF4118"/>
    <property type="match status" value="1"/>
</dbReference>
<feature type="transmembrane region" description="Helical" evidence="11">
    <location>
        <begin position="15"/>
        <end position="33"/>
    </location>
</feature>
<dbReference type="InterPro" id="IPR025201">
    <property type="entry name" value="KdpD_TM"/>
</dbReference>
<evidence type="ECO:0000256" key="4">
    <source>
        <dbReference type="ARBA" id="ARBA00022692"/>
    </source>
</evidence>
<keyword evidence="5" id="KW-0547">Nucleotide-binding</keyword>
<comment type="caution">
    <text evidence="13">The sequence shown here is derived from an EMBL/GenBank/DDBJ whole genome shotgun (WGS) entry which is preliminary data.</text>
</comment>
<dbReference type="OrthoDB" id="3696881at2"/>
<evidence type="ECO:0000256" key="7">
    <source>
        <dbReference type="ARBA" id="ARBA00022840"/>
    </source>
</evidence>
<name>A0A4Q2SG38_9ACTN</name>
<organism evidence="13 14">
    <name type="scientific">Nocardioides zhouii</name>
    <dbReference type="NCBI Taxonomy" id="1168729"/>
    <lineage>
        <taxon>Bacteria</taxon>
        <taxon>Bacillati</taxon>
        <taxon>Actinomycetota</taxon>
        <taxon>Actinomycetes</taxon>
        <taxon>Propionibacteriales</taxon>
        <taxon>Nocardioidaceae</taxon>
        <taxon>Nocardioides</taxon>
    </lineage>
</organism>
<proteinExistence type="predicted"/>
<evidence type="ECO:0000256" key="6">
    <source>
        <dbReference type="ARBA" id="ARBA00022777"/>
    </source>
</evidence>
<dbReference type="RefSeq" id="WP_129428788.1">
    <property type="nucleotide sequence ID" value="NZ_SDWV01000031.1"/>
</dbReference>
<keyword evidence="7" id="KW-0067">ATP-binding</keyword>
<gene>
    <name evidence="13" type="ORF">EUA94_20725</name>
</gene>
<dbReference type="InterPro" id="IPR038318">
    <property type="entry name" value="KdpD_sf"/>
</dbReference>
<keyword evidence="3" id="KW-0808">Transferase</keyword>
<evidence type="ECO:0000313" key="13">
    <source>
        <dbReference type="EMBL" id="RYC04152.1"/>
    </source>
</evidence>
<keyword evidence="8 11" id="KW-1133">Transmembrane helix</keyword>
<dbReference type="GO" id="GO:0016301">
    <property type="term" value="F:kinase activity"/>
    <property type="evidence" value="ECO:0007669"/>
    <property type="project" value="UniProtKB-KW"/>
</dbReference>
<evidence type="ECO:0000256" key="2">
    <source>
        <dbReference type="ARBA" id="ARBA00022553"/>
    </source>
</evidence>
<evidence type="ECO:0000256" key="5">
    <source>
        <dbReference type="ARBA" id="ARBA00022741"/>
    </source>
</evidence>
<keyword evidence="9" id="KW-0902">Two-component regulatory system</keyword>
<feature type="domain" description="Sensor protein KdpD transmembrane" evidence="12">
    <location>
        <begin position="18"/>
        <end position="122"/>
    </location>
</feature>
<reference evidence="13 14" key="1">
    <citation type="submission" date="2019-01" db="EMBL/GenBank/DDBJ databases">
        <title>Novel species of Nocardioides.</title>
        <authorList>
            <person name="Liu Q."/>
            <person name="X Y.-H."/>
        </authorList>
    </citation>
    <scope>NUCLEOTIDE SEQUENCE [LARGE SCALE GENOMIC DNA]</scope>
    <source>
        <strain evidence="13 14">HLT2-9</strain>
    </source>
</reference>
<evidence type="ECO:0000256" key="1">
    <source>
        <dbReference type="ARBA" id="ARBA00004141"/>
    </source>
</evidence>
<dbReference type="Proteomes" id="UP000291101">
    <property type="component" value="Unassembled WGS sequence"/>
</dbReference>
<protein>
    <submittedName>
        <fullName evidence="13">DUF4118 domain-containing protein</fullName>
    </submittedName>
</protein>
<keyword evidence="14" id="KW-1185">Reference proteome</keyword>
<evidence type="ECO:0000256" key="10">
    <source>
        <dbReference type="ARBA" id="ARBA00023136"/>
    </source>
</evidence>
<comment type="subcellular location">
    <subcellularLocation>
        <location evidence="1">Membrane</location>
        <topology evidence="1">Multi-pass membrane protein</topology>
    </subcellularLocation>
</comment>
<evidence type="ECO:0000256" key="8">
    <source>
        <dbReference type="ARBA" id="ARBA00022989"/>
    </source>
</evidence>
<dbReference type="EMBL" id="SDWV01000031">
    <property type="protein sequence ID" value="RYC04152.1"/>
    <property type="molecule type" value="Genomic_DNA"/>
</dbReference>
<evidence type="ECO:0000256" key="9">
    <source>
        <dbReference type="ARBA" id="ARBA00023012"/>
    </source>
</evidence>
<dbReference type="GO" id="GO:0005524">
    <property type="term" value="F:ATP binding"/>
    <property type="evidence" value="ECO:0007669"/>
    <property type="project" value="UniProtKB-KW"/>
</dbReference>
<feature type="transmembrane region" description="Helical" evidence="11">
    <location>
        <begin position="92"/>
        <end position="112"/>
    </location>
</feature>